<gene>
    <name evidence="4" type="ORF">IPL58_13960</name>
</gene>
<evidence type="ECO:0000313" key="5">
    <source>
        <dbReference type="Proteomes" id="UP000886689"/>
    </source>
</evidence>
<dbReference type="InterPro" id="IPR000073">
    <property type="entry name" value="AB_hydrolase_1"/>
</dbReference>
<name>A0A9D7PSV7_9PROT</name>
<dbReference type="GO" id="GO:0034338">
    <property type="term" value="F:short-chain carboxylesterase activity"/>
    <property type="evidence" value="ECO:0007669"/>
    <property type="project" value="TreeGrafter"/>
</dbReference>
<dbReference type="Proteomes" id="UP000886689">
    <property type="component" value="Unassembled WGS sequence"/>
</dbReference>
<comment type="similarity">
    <text evidence="1">Belongs to the AB hydrolase superfamily. AB hydrolase 4 family.</text>
</comment>
<organism evidence="4 5">
    <name type="scientific">Candidatus Proximibacter danicus</name>
    <dbReference type="NCBI Taxonomy" id="2954365"/>
    <lineage>
        <taxon>Bacteria</taxon>
        <taxon>Pseudomonadati</taxon>
        <taxon>Pseudomonadota</taxon>
        <taxon>Betaproteobacteria</taxon>
        <taxon>Candidatus Proximibacter</taxon>
    </lineage>
</organism>
<dbReference type="GO" id="GO:0047372">
    <property type="term" value="F:monoacylglycerol lipase activity"/>
    <property type="evidence" value="ECO:0007669"/>
    <property type="project" value="TreeGrafter"/>
</dbReference>
<evidence type="ECO:0000259" key="3">
    <source>
        <dbReference type="Pfam" id="PF00561"/>
    </source>
</evidence>
<proteinExistence type="inferred from homology"/>
<dbReference type="EMBL" id="JADJUC010000022">
    <property type="protein sequence ID" value="MBK8525057.1"/>
    <property type="molecule type" value="Genomic_DNA"/>
</dbReference>
<dbReference type="Gene3D" id="3.40.50.1820">
    <property type="entry name" value="alpha/beta hydrolase"/>
    <property type="match status" value="1"/>
</dbReference>
<dbReference type="PANTHER" id="PTHR10794:SF94">
    <property type="entry name" value="ESTERASE YHET-RELATED"/>
    <property type="match status" value="1"/>
</dbReference>
<dbReference type="AlphaFoldDB" id="A0A9D7PSV7"/>
<keyword evidence="4" id="KW-0378">Hydrolase</keyword>
<dbReference type="PIRSF" id="PIRSF005211">
    <property type="entry name" value="Ab_hydro_YheT"/>
    <property type="match status" value="1"/>
</dbReference>
<dbReference type="InterPro" id="IPR029058">
    <property type="entry name" value="AB_hydrolase_fold"/>
</dbReference>
<sequence>MPFTPYRAPKWLPGGHVQTIYPLLIKASPPPYRRERWETPDGDFIDLDWIDAPDSAFDSAPSPPNTPPLIVLFHGLEGSSASHYATALMAAVKARGWSGVVSHFRGCSGETNRLPRAYHSGDSDEVDWVLRRLRQQHPKRAIHVVGVSLGGNALLKWLGEREFLAGDVINAAASVCAPLDLTICGHQLGQGFNKVYTKHFLQTLKRNAAEKLARFPGLFDGRRMRGANSLYEFDDVVTAPLHGYLGADDYWRRASAKPLLHGIRLPTLLLNAQNDPFLPAHALPRDDELSAKVRPDYPREGGHVGFVTGSLPGRLDWLPQRLLHFFEHLN</sequence>
<feature type="active site" description="Charge relay system" evidence="2">
    <location>
        <position position="303"/>
    </location>
</feature>
<feature type="domain" description="AB hydrolase-1" evidence="3">
    <location>
        <begin position="68"/>
        <end position="309"/>
    </location>
</feature>
<reference evidence="4" key="1">
    <citation type="submission" date="2020-10" db="EMBL/GenBank/DDBJ databases">
        <title>Connecting structure to function with the recovery of over 1000 high-quality activated sludge metagenome-assembled genomes encoding full-length rRNA genes using long-read sequencing.</title>
        <authorList>
            <person name="Singleton C.M."/>
            <person name="Petriglieri F."/>
            <person name="Kristensen J.M."/>
            <person name="Kirkegaard R.H."/>
            <person name="Michaelsen T.Y."/>
            <person name="Andersen M.H."/>
            <person name="Karst S.M."/>
            <person name="Dueholm M.S."/>
            <person name="Nielsen P.H."/>
            <person name="Albertsen M."/>
        </authorList>
    </citation>
    <scope>NUCLEOTIDE SEQUENCE</scope>
    <source>
        <strain evidence="4">Hirt_18-Q3-R61-65_BATAC.395</strain>
    </source>
</reference>
<dbReference type="InterPro" id="IPR012020">
    <property type="entry name" value="ABHD4"/>
</dbReference>
<feature type="active site" description="Charge relay system" evidence="2">
    <location>
        <position position="148"/>
    </location>
</feature>
<accession>A0A9D7PSV7</accession>
<evidence type="ECO:0000256" key="1">
    <source>
        <dbReference type="ARBA" id="ARBA00010884"/>
    </source>
</evidence>
<evidence type="ECO:0000313" key="4">
    <source>
        <dbReference type="EMBL" id="MBK8525057.1"/>
    </source>
</evidence>
<protein>
    <submittedName>
        <fullName evidence="4">Hydrolase</fullName>
    </submittedName>
</protein>
<dbReference type="Pfam" id="PF00561">
    <property type="entry name" value="Abhydrolase_1"/>
    <property type="match status" value="1"/>
</dbReference>
<dbReference type="PANTHER" id="PTHR10794">
    <property type="entry name" value="ABHYDROLASE DOMAIN-CONTAINING PROTEIN"/>
    <property type="match status" value="1"/>
</dbReference>
<dbReference type="SUPFAM" id="SSF53474">
    <property type="entry name" value="alpha/beta-Hydrolases"/>
    <property type="match status" value="1"/>
</dbReference>
<dbReference type="InterPro" id="IPR050960">
    <property type="entry name" value="AB_hydrolase_4_sf"/>
</dbReference>
<comment type="caution">
    <text evidence="4">The sequence shown here is derived from an EMBL/GenBank/DDBJ whole genome shotgun (WGS) entry which is preliminary data.</text>
</comment>
<feature type="active site" description="Charge relay system" evidence="2">
    <location>
        <position position="275"/>
    </location>
</feature>
<evidence type="ECO:0000256" key="2">
    <source>
        <dbReference type="PIRSR" id="PIRSR005211-1"/>
    </source>
</evidence>
<dbReference type="NCBIfam" id="NF008218">
    <property type="entry name" value="PRK10985.1"/>
    <property type="match status" value="1"/>
</dbReference>